<evidence type="ECO:0000256" key="9">
    <source>
        <dbReference type="ARBA" id="ARBA00023136"/>
    </source>
</evidence>
<feature type="transmembrane region" description="Helical" evidence="12">
    <location>
        <begin position="27"/>
        <end position="53"/>
    </location>
</feature>
<feature type="transmembrane region" description="Helical" evidence="12">
    <location>
        <begin position="216"/>
        <end position="234"/>
    </location>
</feature>
<feature type="domain" description="G-protein coupled receptors family 1 profile" evidence="13">
    <location>
        <begin position="40"/>
        <end position="313"/>
    </location>
</feature>
<organism evidence="14 15">
    <name type="scientific">Solea senegalensis</name>
    <name type="common">Senegalese sole</name>
    <dbReference type="NCBI Taxonomy" id="28829"/>
    <lineage>
        <taxon>Eukaryota</taxon>
        <taxon>Metazoa</taxon>
        <taxon>Chordata</taxon>
        <taxon>Craniata</taxon>
        <taxon>Vertebrata</taxon>
        <taxon>Euteleostomi</taxon>
        <taxon>Actinopterygii</taxon>
        <taxon>Neopterygii</taxon>
        <taxon>Teleostei</taxon>
        <taxon>Neoteleostei</taxon>
        <taxon>Acanthomorphata</taxon>
        <taxon>Carangaria</taxon>
        <taxon>Pleuronectiformes</taxon>
        <taxon>Pleuronectoidei</taxon>
        <taxon>Soleidae</taxon>
        <taxon>Solea</taxon>
    </lineage>
</organism>
<name>A0AAV6QMG5_SOLSE</name>
<feature type="transmembrane region" description="Helical" evidence="12">
    <location>
        <begin position="106"/>
        <end position="126"/>
    </location>
</feature>
<evidence type="ECO:0000256" key="12">
    <source>
        <dbReference type="RuleBase" id="RU364061"/>
    </source>
</evidence>
<dbReference type="PANTHER" id="PTHR11394:SF137">
    <property type="entry name" value="C-X-C CHEMOKINE RECEPTOR TYPE 3 ISOFORM X1-RELATED"/>
    <property type="match status" value="1"/>
</dbReference>
<dbReference type="PROSITE" id="PS50262">
    <property type="entry name" value="G_PROTEIN_RECEP_F1_2"/>
    <property type="match status" value="1"/>
</dbReference>
<dbReference type="CDD" id="cd00637">
    <property type="entry name" value="7tm_classA_rhodopsin-like"/>
    <property type="match status" value="1"/>
</dbReference>
<dbReference type="Pfam" id="PF03402">
    <property type="entry name" value="V1R"/>
    <property type="match status" value="1"/>
</dbReference>
<evidence type="ECO:0000256" key="11">
    <source>
        <dbReference type="ARBA" id="ARBA00023224"/>
    </source>
</evidence>
<dbReference type="PANTHER" id="PTHR11394">
    <property type="entry name" value="TASTE RECEPTOR TYPE 2"/>
    <property type="match status" value="1"/>
</dbReference>
<dbReference type="AlphaFoldDB" id="A0AAV6QMG5"/>
<dbReference type="EMBL" id="JAGKHQ010000016">
    <property type="protein sequence ID" value="KAG7494167.1"/>
    <property type="molecule type" value="Genomic_DNA"/>
</dbReference>
<accession>A0AAV6QMG5</accession>
<proteinExistence type="inferred from homology"/>
<keyword evidence="7 12" id="KW-1133">Transmembrane helix</keyword>
<keyword evidence="6 12" id="KW-0812">Transmembrane</keyword>
<dbReference type="GO" id="GO:0016503">
    <property type="term" value="F:pheromone receptor activity"/>
    <property type="evidence" value="ECO:0007669"/>
    <property type="project" value="InterPro"/>
</dbReference>
<dbReference type="InterPro" id="IPR004072">
    <property type="entry name" value="Vmron_rcpt_1"/>
</dbReference>
<protein>
    <recommendedName>
        <fullName evidence="12">Vomeronasal type-1 receptor</fullName>
    </recommendedName>
</protein>
<evidence type="ECO:0000256" key="7">
    <source>
        <dbReference type="ARBA" id="ARBA00022989"/>
    </source>
</evidence>
<dbReference type="Proteomes" id="UP000693946">
    <property type="component" value="Linkage Group LG4"/>
</dbReference>
<feature type="transmembrane region" description="Helical" evidence="12">
    <location>
        <begin position="147"/>
        <end position="168"/>
    </location>
</feature>
<reference evidence="14 15" key="1">
    <citation type="journal article" date="2021" name="Sci. Rep.">
        <title>Chromosome anchoring in Senegalese sole (Solea senegalensis) reveals sex-associated markers and genome rearrangements in flatfish.</title>
        <authorList>
            <person name="Guerrero-Cozar I."/>
            <person name="Gomez-Garrido J."/>
            <person name="Berbel C."/>
            <person name="Martinez-Blanch J.F."/>
            <person name="Alioto T."/>
            <person name="Claros M.G."/>
            <person name="Gagnaire P.A."/>
            <person name="Manchado M."/>
        </authorList>
    </citation>
    <scope>NUCLEOTIDE SEQUENCE [LARGE SCALE GENOMIC DNA]</scope>
    <source>
        <strain evidence="14">Sse05_10M</strain>
    </source>
</reference>
<evidence type="ECO:0000256" key="5">
    <source>
        <dbReference type="ARBA" id="ARBA00022606"/>
    </source>
</evidence>
<evidence type="ECO:0000256" key="8">
    <source>
        <dbReference type="ARBA" id="ARBA00023040"/>
    </source>
</evidence>
<dbReference type="GO" id="GO:0019236">
    <property type="term" value="P:response to pheromone"/>
    <property type="evidence" value="ECO:0007669"/>
    <property type="project" value="UniProtKB-KW"/>
</dbReference>
<keyword evidence="3 12" id="KW-1003">Cell membrane</keyword>
<evidence type="ECO:0000256" key="6">
    <source>
        <dbReference type="ARBA" id="ARBA00022692"/>
    </source>
</evidence>
<comment type="caution">
    <text evidence="14">The sequence shown here is derived from an EMBL/GenBank/DDBJ whole genome shotgun (WGS) entry which is preliminary data.</text>
</comment>
<dbReference type="SUPFAM" id="SSF81321">
    <property type="entry name" value="Family A G protein-coupled receptor-like"/>
    <property type="match status" value="1"/>
</dbReference>
<keyword evidence="4 12" id="KW-0589">Pheromone response</keyword>
<evidence type="ECO:0000256" key="4">
    <source>
        <dbReference type="ARBA" id="ARBA00022507"/>
    </source>
</evidence>
<dbReference type="InterPro" id="IPR017452">
    <property type="entry name" value="GPCR_Rhodpsn_7TM"/>
</dbReference>
<keyword evidence="9 12" id="KW-0472">Membrane</keyword>
<gene>
    <name evidence="14" type="ORF">JOB18_024632</name>
</gene>
<keyword evidence="15" id="KW-1185">Reference proteome</keyword>
<comment type="subcellular location">
    <subcellularLocation>
        <location evidence="1 12">Cell membrane</location>
        <topology evidence="1 12">Multi-pass membrane protein</topology>
    </subcellularLocation>
</comment>
<feature type="transmembrane region" description="Helical" evidence="12">
    <location>
        <begin position="295"/>
        <end position="316"/>
    </location>
</feature>
<keyword evidence="11 12" id="KW-0807">Transducer</keyword>
<feature type="transmembrane region" description="Helical" evidence="12">
    <location>
        <begin position="65"/>
        <end position="86"/>
    </location>
</feature>
<keyword evidence="8 12" id="KW-0297">G-protein coupled receptor</keyword>
<evidence type="ECO:0000256" key="1">
    <source>
        <dbReference type="ARBA" id="ARBA00004651"/>
    </source>
</evidence>
<keyword evidence="5" id="KW-0716">Sensory transduction</keyword>
<feature type="transmembrane region" description="Helical" evidence="12">
    <location>
        <begin position="261"/>
        <end position="283"/>
    </location>
</feature>
<keyword evidence="10 12" id="KW-0675">Receptor</keyword>
<evidence type="ECO:0000256" key="3">
    <source>
        <dbReference type="ARBA" id="ARBA00022475"/>
    </source>
</evidence>
<sequence>MENSMNHDDLDELVGMGLRVSVSSAQIVFYIILVMMGILGNATVVVVIGKSVILEGGRGRNSDIIIINMSLSNLMVSVMRNMLLIISDLGLELYSSKEWCQFLMGIWVWLRSVNVWSTLYLSAFHFQTLRRVTPIMVNLGSRGAPSSLLSLALIWLLNFVYSIPALVFSTNGDVNTTETLMLVSSTTRPLLGCVWNFPSTYSGLAYATTSVVIHETIPVILMAFTNLGSLYTLYTHGRVRSAAQDGPVIKRVPAEKRAAKVILALIMLFIASWGTSIISVNYFNYSQGTSPEYLLVLARFANIIFIAMSPLILAVGHRRLRSTFKSLISH</sequence>
<evidence type="ECO:0000259" key="13">
    <source>
        <dbReference type="PROSITE" id="PS50262"/>
    </source>
</evidence>
<evidence type="ECO:0000313" key="15">
    <source>
        <dbReference type="Proteomes" id="UP000693946"/>
    </source>
</evidence>
<evidence type="ECO:0000313" key="14">
    <source>
        <dbReference type="EMBL" id="KAG7494167.1"/>
    </source>
</evidence>
<comment type="similarity">
    <text evidence="2 12">Belongs to the G-protein coupled receptor 1 family.</text>
</comment>
<evidence type="ECO:0000256" key="2">
    <source>
        <dbReference type="ARBA" id="ARBA00010663"/>
    </source>
</evidence>
<dbReference type="GO" id="GO:0005886">
    <property type="term" value="C:plasma membrane"/>
    <property type="evidence" value="ECO:0007669"/>
    <property type="project" value="UniProtKB-SubCell"/>
</dbReference>
<evidence type="ECO:0000256" key="10">
    <source>
        <dbReference type="ARBA" id="ARBA00023170"/>
    </source>
</evidence>